<dbReference type="NCBIfam" id="NF047335">
    <property type="entry name" value="T3SS_XAC0095"/>
    <property type="match status" value="1"/>
</dbReference>
<name>A0A1Y6HCQ0_9XANT</name>
<dbReference type="Proteomes" id="UP000195877">
    <property type="component" value="Chromosome 1"/>
</dbReference>
<evidence type="ECO:0000259" key="2">
    <source>
        <dbReference type="Pfam" id="PF26642"/>
    </source>
</evidence>
<accession>A0A1Y6HCQ0</accession>
<evidence type="ECO:0000313" key="3">
    <source>
        <dbReference type="EMBL" id="SMR00070.1"/>
    </source>
</evidence>
<feature type="domain" description="XAC0095-like" evidence="2">
    <location>
        <begin position="12"/>
        <end position="78"/>
    </location>
</feature>
<reference evidence="4 6" key="1">
    <citation type="submission" date="2017-05" db="EMBL/GenBank/DDBJ databases">
        <authorList>
            <person name="Song R."/>
            <person name="Chenine A.L."/>
            <person name="Ruprecht R.M."/>
        </authorList>
    </citation>
    <scope>NUCLEOTIDE SEQUENCE [LARGE SCALE GENOMIC DNA]</scope>
    <source>
        <strain evidence="4">PD5205</strain>
    </source>
</reference>
<dbReference type="AlphaFoldDB" id="A0A1Y6HCQ0"/>
<evidence type="ECO:0000313" key="4">
    <source>
        <dbReference type="EMBL" id="SMR02476.1"/>
    </source>
</evidence>
<dbReference type="Proteomes" id="UP000195953">
    <property type="component" value="Chromosome 1"/>
</dbReference>
<evidence type="ECO:0000256" key="1">
    <source>
        <dbReference type="SAM" id="MobiDB-lite"/>
    </source>
</evidence>
<evidence type="ECO:0000313" key="5">
    <source>
        <dbReference type="Proteomes" id="UP000195877"/>
    </source>
</evidence>
<protein>
    <recommendedName>
        <fullName evidence="2">XAC0095-like domain-containing protein</fullName>
    </recommendedName>
</protein>
<reference evidence="3 5" key="2">
    <citation type="submission" date="2017-05" db="EMBL/GenBank/DDBJ databases">
        <authorList>
            <person name="Blom J."/>
        </authorList>
    </citation>
    <scope>NUCLEOTIDE SEQUENCE [LARGE SCALE GENOMIC DNA]</scope>
    <source>
        <strain evidence="3">PD885</strain>
    </source>
</reference>
<sequence length="130" mass="14206">MSDDVRDAQSHSGYYLPDGAQYRLQQLRDHMRFLARLAQPRTQAEEQLRQPAIRMDELACCLELLAEQLTQALAQVRWPARLESDASDSECADAGGGHLSRPVMASPPPAGGQGTACSVMGLPSVSPWSR</sequence>
<dbReference type="InterPro" id="IPR058099">
    <property type="entry name" value="T3SS_XAC0095_dom"/>
</dbReference>
<feature type="region of interest" description="Disordered" evidence="1">
    <location>
        <begin position="84"/>
        <end position="130"/>
    </location>
</feature>
<gene>
    <name evidence="4" type="ORF">PD5205_01163</name>
    <name evidence="3" type="ORF">PD885_02842</name>
</gene>
<proteinExistence type="predicted"/>
<dbReference type="Pfam" id="PF26642">
    <property type="entry name" value="XAC0095_dom"/>
    <property type="match status" value="1"/>
</dbReference>
<dbReference type="EMBL" id="LT853882">
    <property type="protein sequence ID" value="SMR00070.1"/>
    <property type="molecule type" value="Genomic_DNA"/>
</dbReference>
<organism evidence="4 6">
    <name type="scientific">Xanthomonas fragariae</name>
    <dbReference type="NCBI Taxonomy" id="48664"/>
    <lineage>
        <taxon>Bacteria</taxon>
        <taxon>Pseudomonadati</taxon>
        <taxon>Pseudomonadota</taxon>
        <taxon>Gammaproteobacteria</taxon>
        <taxon>Lysobacterales</taxon>
        <taxon>Lysobacteraceae</taxon>
        <taxon>Xanthomonas</taxon>
    </lineage>
</organism>
<dbReference type="EMBL" id="LT853885">
    <property type="protein sequence ID" value="SMR02476.1"/>
    <property type="molecule type" value="Genomic_DNA"/>
</dbReference>
<keyword evidence="5" id="KW-1185">Reference proteome</keyword>
<evidence type="ECO:0000313" key="6">
    <source>
        <dbReference type="Proteomes" id="UP000195953"/>
    </source>
</evidence>